<evidence type="ECO:0008006" key="3">
    <source>
        <dbReference type="Google" id="ProtNLM"/>
    </source>
</evidence>
<sequence>MEDFSLGVPELVCRWRLSNRTLPLGNRHLRALGHRRVGGKPLDRQLVAWAKQHVEWTLADGSAAYPDGVLMLVVDEEGRAAMTVGPYEGLAKSRLSSLLGRVDLAAKEAARTCVAPESLWLVRSGTLLWGIDQDLFPSGAATLVEDLALTLGCRVERASGLLDDVRSRRMNFDEAFLVSDELGVVLASDAEGPEGRRFRASYQKLLERAGR</sequence>
<dbReference type="RefSeq" id="WP_013252584.1">
    <property type="nucleotide sequence ID" value="NC_014363.1"/>
</dbReference>
<protein>
    <recommendedName>
        <fullName evidence="3">Aminotransferase class IV</fullName>
    </recommendedName>
</protein>
<dbReference type="EMBL" id="CP002106">
    <property type="protein sequence ID" value="ADK68833.1"/>
    <property type="molecule type" value="Genomic_DNA"/>
</dbReference>
<dbReference type="OrthoDB" id="3181964at2"/>
<reference evidence="1 2" key="1">
    <citation type="journal article" date="2010" name="Stand. Genomic Sci.">
        <title>Complete genome sequence of Olsenella uli type strain (VPI D76D-27C).</title>
        <authorList>
            <person name="Goker M."/>
            <person name="Held B."/>
            <person name="Lucas S."/>
            <person name="Nolan M."/>
            <person name="Yasawong M."/>
            <person name="Glavina Del Rio T."/>
            <person name="Tice H."/>
            <person name="Cheng J.F."/>
            <person name="Bruce D."/>
            <person name="Detter J.C."/>
            <person name="Tapia R."/>
            <person name="Han C."/>
            <person name="Goodwin L."/>
            <person name="Pitluck S."/>
            <person name="Liolios K."/>
            <person name="Ivanova N."/>
            <person name="Mavromatis K."/>
            <person name="Mikhailova N."/>
            <person name="Pati A."/>
            <person name="Chen A."/>
            <person name="Palaniappan K."/>
            <person name="Land M."/>
            <person name="Hauser L."/>
            <person name="Chang Y.J."/>
            <person name="Jeffries C.D."/>
            <person name="Rohde M."/>
            <person name="Sikorski J."/>
            <person name="Pukall R."/>
            <person name="Woyke T."/>
            <person name="Bristow J."/>
            <person name="Eisen J.A."/>
            <person name="Markowitz V."/>
            <person name="Hugenholtz P."/>
            <person name="Kyrpides N.C."/>
            <person name="Klenk H.P."/>
            <person name="Lapidus A."/>
        </authorList>
    </citation>
    <scope>NUCLEOTIDE SEQUENCE [LARGE SCALE GENOMIC DNA]</scope>
    <source>
        <strain evidence="2">ATCC 49627 / DSM 7084 / CIP 109912 / JCM 12494 / NCIMB 702895 / VPI D76D-27C</strain>
    </source>
</reference>
<dbReference type="eggNOG" id="ENOG5034832">
    <property type="taxonomic scope" value="Bacteria"/>
</dbReference>
<organism evidence="1 2">
    <name type="scientific">Olsenella uli (strain ATCC 49627 / DSM 7084 / CCUG 31166 / CIP 109912 / JCM 12494 / LMG 11480 / NCIMB 702895 / VPI D76D-27C)</name>
    <name type="common">Lactobacillus uli</name>
    <dbReference type="NCBI Taxonomy" id="633147"/>
    <lineage>
        <taxon>Bacteria</taxon>
        <taxon>Bacillati</taxon>
        <taxon>Actinomycetota</taxon>
        <taxon>Coriobacteriia</taxon>
        <taxon>Coriobacteriales</taxon>
        <taxon>Atopobiaceae</taxon>
        <taxon>Olsenella</taxon>
    </lineage>
</organism>
<proteinExistence type="predicted"/>
<dbReference type="AlphaFoldDB" id="E1QXI0"/>
<evidence type="ECO:0000313" key="1">
    <source>
        <dbReference type="EMBL" id="ADK68833.1"/>
    </source>
</evidence>
<evidence type="ECO:0000313" key="2">
    <source>
        <dbReference type="Proteomes" id="UP000000333"/>
    </source>
</evidence>
<keyword evidence="2" id="KW-1185">Reference proteome</keyword>
<name>E1QXI0_OLSUV</name>
<dbReference type="PATRIC" id="fig|633147.7.peg.1452"/>
<gene>
    <name evidence="1" type="ordered locus">Olsu_1745</name>
</gene>
<accession>E1QXI0</accession>
<dbReference type="STRING" id="633147.Olsu_1745"/>
<dbReference type="GeneID" id="78513122"/>
<dbReference type="KEGG" id="ols:Olsu_1745"/>
<dbReference type="HOGENOM" id="CLU_098220_0_0_11"/>
<dbReference type="Proteomes" id="UP000000333">
    <property type="component" value="Chromosome"/>
</dbReference>